<dbReference type="Gene3D" id="6.10.250.3020">
    <property type="match status" value="1"/>
</dbReference>
<dbReference type="Gene3D" id="3.30.565.10">
    <property type="entry name" value="Histidine kinase-like ATPase, C-terminal domain"/>
    <property type="match status" value="1"/>
</dbReference>
<evidence type="ECO:0000256" key="13">
    <source>
        <dbReference type="ARBA" id="ARBA00023136"/>
    </source>
</evidence>
<dbReference type="InterPro" id="IPR004358">
    <property type="entry name" value="Sig_transdc_His_kin-like_C"/>
</dbReference>
<dbReference type="SMART" id="SM00388">
    <property type="entry name" value="HisKA"/>
    <property type="match status" value="1"/>
</dbReference>
<dbReference type="RefSeq" id="WP_106075870.1">
    <property type="nucleotide sequence ID" value="NZ_MTBD01000006.1"/>
</dbReference>
<dbReference type="OrthoDB" id="9772100at2"/>
<keyword evidence="11 14" id="KW-1133">Transmembrane helix</keyword>
<keyword evidence="5" id="KW-0597">Phosphoprotein</keyword>
<dbReference type="Proteomes" id="UP000239469">
    <property type="component" value="Unassembled WGS sequence"/>
</dbReference>
<evidence type="ECO:0000256" key="14">
    <source>
        <dbReference type="SAM" id="Phobius"/>
    </source>
</evidence>
<keyword evidence="4" id="KW-1003">Cell membrane</keyword>
<keyword evidence="7 14" id="KW-0812">Transmembrane</keyword>
<evidence type="ECO:0000256" key="7">
    <source>
        <dbReference type="ARBA" id="ARBA00022692"/>
    </source>
</evidence>
<evidence type="ECO:0000256" key="12">
    <source>
        <dbReference type="ARBA" id="ARBA00023012"/>
    </source>
</evidence>
<evidence type="ECO:0000256" key="6">
    <source>
        <dbReference type="ARBA" id="ARBA00022679"/>
    </source>
</evidence>
<keyword evidence="8" id="KW-0547">Nucleotide-binding</keyword>
<proteinExistence type="predicted"/>
<evidence type="ECO:0000256" key="10">
    <source>
        <dbReference type="ARBA" id="ARBA00022840"/>
    </source>
</evidence>
<dbReference type="SMART" id="SM00387">
    <property type="entry name" value="HATPase_c"/>
    <property type="match status" value="1"/>
</dbReference>
<comment type="catalytic activity">
    <reaction evidence="1">
        <text>ATP + protein L-histidine = ADP + protein N-phospho-L-histidine.</text>
        <dbReference type="EC" id="2.7.13.3"/>
    </reaction>
</comment>
<evidence type="ECO:0000256" key="4">
    <source>
        <dbReference type="ARBA" id="ARBA00022475"/>
    </source>
</evidence>
<dbReference type="Gene3D" id="3.30.450.20">
    <property type="entry name" value="PAS domain"/>
    <property type="match status" value="2"/>
</dbReference>
<dbReference type="GO" id="GO:0000155">
    <property type="term" value="F:phosphorelay sensor kinase activity"/>
    <property type="evidence" value="ECO:0007669"/>
    <property type="project" value="InterPro"/>
</dbReference>
<dbReference type="GO" id="GO:0005886">
    <property type="term" value="C:plasma membrane"/>
    <property type="evidence" value="ECO:0007669"/>
    <property type="project" value="UniProtKB-SubCell"/>
</dbReference>
<dbReference type="PANTHER" id="PTHR43065:SF46">
    <property type="entry name" value="C4-DICARBOXYLATE TRANSPORT SENSOR PROTEIN DCTB"/>
    <property type="match status" value="1"/>
</dbReference>
<dbReference type="CDD" id="cd00082">
    <property type="entry name" value="HisKA"/>
    <property type="match status" value="1"/>
</dbReference>
<evidence type="ECO:0000259" key="15">
    <source>
        <dbReference type="PROSITE" id="PS50109"/>
    </source>
</evidence>
<protein>
    <recommendedName>
        <fullName evidence="3">histidine kinase</fullName>
        <ecNumber evidence="3">2.7.13.3</ecNumber>
    </recommendedName>
</protein>
<accession>A0A2S9X8I0</accession>
<name>A0A2S9X8I0_9NEIS</name>
<dbReference type="InterPro" id="IPR005467">
    <property type="entry name" value="His_kinase_dom"/>
</dbReference>
<dbReference type="PIRSF" id="PIRSF036431">
    <property type="entry name" value="STHK_DctB"/>
    <property type="match status" value="1"/>
</dbReference>
<dbReference type="SUPFAM" id="SSF47384">
    <property type="entry name" value="Homodimeric domain of signal transducing histidine kinase"/>
    <property type="match status" value="1"/>
</dbReference>
<dbReference type="InterPro" id="IPR036097">
    <property type="entry name" value="HisK_dim/P_sf"/>
</dbReference>
<feature type="domain" description="Histidine kinase" evidence="15">
    <location>
        <begin position="375"/>
        <end position="586"/>
    </location>
</feature>
<keyword evidence="6" id="KW-0808">Transferase</keyword>
<dbReference type="AlphaFoldDB" id="A0A2S9X8I0"/>
<evidence type="ECO:0000256" key="2">
    <source>
        <dbReference type="ARBA" id="ARBA00004651"/>
    </source>
</evidence>
<dbReference type="GO" id="GO:0005524">
    <property type="term" value="F:ATP binding"/>
    <property type="evidence" value="ECO:0007669"/>
    <property type="project" value="UniProtKB-KW"/>
</dbReference>
<feature type="transmembrane region" description="Helical" evidence="14">
    <location>
        <begin position="283"/>
        <end position="303"/>
    </location>
</feature>
<dbReference type="Pfam" id="PF00512">
    <property type="entry name" value="HisKA"/>
    <property type="match status" value="1"/>
</dbReference>
<dbReference type="Pfam" id="PF02518">
    <property type="entry name" value="HATPase_c"/>
    <property type="match status" value="1"/>
</dbReference>
<dbReference type="EC" id="2.7.13.3" evidence="3"/>
<organism evidence="16 17">
    <name type="scientific">Chromobacterium amazonense</name>
    <dbReference type="NCBI Taxonomy" id="1382803"/>
    <lineage>
        <taxon>Bacteria</taxon>
        <taxon>Pseudomonadati</taxon>
        <taxon>Pseudomonadota</taxon>
        <taxon>Betaproteobacteria</taxon>
        <taxon>Neisseriales</taxon>
        <taxon>Chromobacteriaceae</taxon>
        <taxon>Chromobacterium</taxon>
    </lineage>
</organism>
<evidence type="ECO:0000256" key="1">
    <source>
        <dbReference type="ARBA" id="ARBA00000085"/>
    </source>
</evidence>
<reference evidence="16 17" key="1">
    <citation type="submission" date="2017-01" db="EMBL/GenBank/DDBJ databases">
        <title>New insights into the genetic diversity of Chromobacterium isolated from tropical freshwater lake.</title>
        <authorList>
            <person name="Santos A.B."/>
            <person name="Nascimento A.M."/>
            <person name="Da Silva P.C."/>
        </authorList>
    </citation>
    <scope>NUCLEOTIDE SEQUENCE [LARGE SCALE GENOMIC DNA]</scope>
    <source>
        <strain evidence="16 17">56AF</strain>
    </source>
</reference>
<comment type="subcellular location">
    <subcellularLocation>
        <location evidence="2">Cell membrane</location>
        <topology evidence="2">Multi-pass membrane protein</topology>
    </subcellularLocation>
</comment>
<dbReference type="SUPFAM" id="SSF55874">
    <property type="entry name" value="ATPase domain of HSP90 chaperone/DNA topoisomerase II/histidine kinase"/>
    <property type="match status" value="1"/>
</dbReference>
<evidence type="ECO:0000313" key="17">
    <source>
        <dbReference type="Proteomes" id="UP000239469"/>
    </source>
</evidence>
<dbReference type="InterPro" id="IPR033479">
    <property type="entry name" value="dCache_1"/>
</dbReference>
<sequence>MLSNFIRVLLWLFVILLVSVLSGWYSWHTSQQDRQQRLNGQLALYQAALVAELDRYETLPYIVSIHPYVRRLLSAPDYMPQRDLVNQYLTEVATGTGAPALSLLDAAGNCIASSAEQSEGTPLQQNYSSRPYFRDAMAGEVSHFFGVGLTKSHASVFVSQPVRQAGQVSGVAVVEFDLSALEAAWQQERGYLLVLDRNGVVVLSSKPQLRFGSVRNLSSELRRELYRTSQYGTASFRLLPYRRLGGGLVEVAGNDHLMQVREVGRLGWRIVLLEDLDGVRQRAWLVGLVSGLALVAALLGVMYGRLRWRQMRDAAAMQDVLEHTVNERTSQLAAANMRLANEVETKKQTEIALRKAQDELVQSGKLVALGQMAAGVVHELNQPLSALRMFAENTIHYQTNQQTAEVSGNLQRIIRQVDKLGELTLALRLLASRQSVAGWTPLLQLREALEAMFENNLTEHGMHLCWRVQNISGLPLAELAAEQVIGNLIRNAIDAMVTWPQRVIEVELQQHENKLILRVLDSGPGLPQIQPEQVFEPFYTTKPLGKGLGLGLVIVASIVRDAGGRISAANRPEGGACFTVELPISQQGSAC</sequence>
<dbReference type="Gene3D" id="1.10.287.130">
    <property type="match status" value="1"/>
</dbReference>
<evidence type="ECO:0000256" key="8">
    <source>
        <dbReference type="ARBA" id="ARBA00022741"/>
    </source>
</evidence>
<keyword evidence="10" id="KW-0067">ATP-binding</keyword>
<comment type="caution">
    <text evidence="16">The sequence shown here is derived from an EMBL/GenBank/DDBJ whole genome shotgun (WGS) entry which is preliminary data.</text>
</comment>
<dbReference type="EMBL" id="MTBD01000006">
    <property type="protein sequence ID" value="PRP72028.1"/>
    <property type="molecule type" value="Genomic_DNA"/>
</dbReference>
<evidence type="ECO:0000256" key="9">
    <source>
        <dbReference type="ARBA" id="ARBA00022777"/>
    </source>
</evidence>
<evidence type="ECO:0000313" key="16">
    <source>
        <dbReference type="EMBL" id="PRP72028.1"/>
    </source>
</evidence>
<keyword evidence="9" id="KW-0418">Kinase</keyword>
<evidence type="ECO:0000256" key="11">
    <source>
        <dbReference type="ARBA" id="ARBA00022989"/>
    </source>
</evidence>
<dbReference type="InterPro" id="IPR003661">
    <property type="entry name" value="HisK_dim/P_dom"/>
</dbReference>
<dbReference type="PRINTS" id="PR00344">
    <property type="entry name" value="BCTRLSENSOR"/>
</dbReference>
<keyword evidence="12" id="KW-0902">Two-component regulatory system</keyword>
<keyword evidence="13 14" id="KW-0472">Membrane</keyword>
<dbReference type="PROSITE" id="PS50109">
    <property type="entry name" value="HIS_KIN"/>
    <property type="match status" value="1"/>
</dbReference>
<gene>
    <name evidence="16" type="ORF">BUE93_03825</name>
</gene>
<dbReference type="InterPro" id="IPR003594">
    <property type="entry name" value="HATPase_dom"/>
</dbReference>
<dbReference type="Pfam" id="PF02743">
    <property type="entry name" value="dCache_1"/>
    <property type="match status" value="1"/>
</dbReference>
<dbReference type="PANTHER" id="PTHR43065">
    <property type="entry name" value="SENSOR HISTIDINE KINASE"/>
    <property type="match status" value="1"/>
</dbReference>
<dbReference type="InterPro" id="IPR017055">
    <property type="entry name" value="Sig_transdc_His_kinase_DctB"/>
</dbReference>
<dbReference type="InterPro" id="IPR036890">
    <property type="entry name" value="HATPase_C_sf"/>
</dbReference>
<evidence type="ECO:0000256" key="5">
    <source>
        <dbReference type="ARBA" id="ARBA00022553"/>
    </source>
</evidence>
<dbReference type="SUPFAM" id="SSF103190">
    <property type="entry name" value="Sensory domain-like"/>
    <property type="match status" value="1"/>
</dbReference>
<dbReference type="InterPro" id="IPR029151">
    <property type="entry name" value="Sensor-like_sf"/>
</dbReference>
<evidence type="ECO:0000256" key="3">
    <source>
        <dbReference type="ARBA" id="ARBA00012438"/>
    </source>
</evidence>